<keyword evidence="2" id="KW-1185">Reference proteome</keyword>
<evidence type="ECO:0000313" key="2">
    <source>
        <dbReference type="Proteomes" id="UP001497516"/>
    </source>
</evidence>
<organism evidence="1 2">
    <name type="scientific">Linum trigynum</name>
    <dbReference type="NCBI Taxonomy" id="586398"/>
    <lineage>
        <taxon>Eukaryota</taxon>
        <taxon>Viridiplantae</taxon>
        <taxon>Streptophyta</taxon>
        <taxon>Embryophyta</taxon>
        <taxon>Tracheophyta</taxon>
        <taxon>Spermatophyta</taxon>
        <taxon>Magnoliopsida</taxon>
        <taxon>eudicotyledons</taxon>
        <taxon>Gunneridae</taxon>
        <taxon>Pentapetalae</taxon>
        <taxon>rosids</taxon>
        <taxon>fabids</taxon>
        <taxon>Malpighiales</taxon>
        <taxon>Linaceae</taxon>
        <taxon>Linum</taxon>
    </lineage>
</organism>
<dbReference type="EMBL" id="OZ034814">
    <property type="protein sequence ID" value="CAL1359673.1"/>
    <property type="molecule type" value="Genomic_DNA"/>
</dbReference>
<protein>
    <submittedName>
        <fullName evidence="1">Uncharacterized protein</fullName>
    </submittedName>
</protein>
<proteinExistence type="predicted"/>
<gene>
    <name evidence="1" type="ORF">LTRI10_LOCUS7147</name>
</gene>
<evidence type="ECO:0000313" key="1">
    <source>
        <dbReference type="EMBL" id="CAL1359673.1"/>
    </source>
</evidence>
<accession>A0AAV2CTD6</accession>
<name>A0AAV2CTD6_9ROSI</name>
<reference evidence="1 2" key="1">
    <citation type="submission" date="2024-04" db="EMBL/GenBank/DDBJ databases">
        <authorList>
            <person name="Fracassetti M."/>
        </authorList>
    </citation>
    <scope>NUCLEOTIDE SEQUENCE [LARGE SCALE GENOMIC DNA]</scope>
</reference>
<sequence>MMTAGRSLGALRQDVSHLMLHNAAPDHAICSDPEEVRILPEIMLQVREELALCMCGDPLRNLFSHHIIGKVRIPRGNTLDQGHHQQSLTREGVIDIFHEVVHRRGFQP</sequence>
<dbReference type="AlphaFoldDB" id="A0AAV2CTD6"/>
<dbReference type="Proteomes" id="UP001497516">
    <property type="component" value="Chromosome 10"/>
</dbReference>